<proteinExistence type="predicted"/>
<evidence type="ECO:0000256" key="1">
    <source>
        <dbReference type="SAM" id="SignalP"/>
    </source>
</evidence>
<reference evidence="2 4" key="1">
    <citation type="journal article" date="2002" name="Science">
        <title>The genome sequence of the malaria mosquito Anopheles gambiae.</title>
        <authorList>
            <person name="Holt R.A."/>
            <person name="Subramanian G.M."/>
            <person name="Halpern A."/>
            <person name="Sutton G.G."/>
            <person name="Charlab R."/>
            <person name="Nusskern D.R."/>
            <person name="Wincker P."/>
            <person name="Clark A.G."/>
            <person name="Ribeiro J.M."/>
            <person name="Wides R."/>
            <person name="Salzberg S.L."/>
            <person name="Loftus B."/>
            <person name="Yandell M."/>
            <person name="Majoros W.H."/>
            <person name="Rusch D.B."/>
            <person name="Lai Z."/>
            <person name="Kraft C.L."/>
            <person name="Abril J.F."/>
            <person name="Anthouard V."/>
            <person name="Arensburger P."/>
            <person name="Atkinson P.W."/>
            <person name="Baden H."/>
            <person name="de Berardinis V."/>
            <person name="Baldwin D."/>
            <person name="Benes V."/>
            <person name="Biedler J."/>
            <person name="Blass C."/>
            <person name="Bolanos R."/>
            <person name="Boscus D."/>
            <person name="Barnstead M."/>
            <person name="Cai S."/>
            <person name="Center A."/>
            <person name="Chaturverdi K."/>
            <person name="Christophides G.K."/>
            <person name="Chrystal M.A."/>
            <person name="Clamp M."/>
            <person name="Cravchik A."/>
            <person name="Curwen V."/>
            <person name="Dana A."/>
            <person name="Delcher A."/>
            <person name="Dew I."/>
            <person name="Evans C.A."/>
            <person name="Flanigan M."/>
            <person name="Grundschober-Freimoser A."/>
            <person name="Friedli L."/>
            <person name="Gu Z."/>
            <person name="Guan P."/>
            <person name="Guigo R."/>
            <person name="Hillenmeyer M.E."/>
            <person name="Hladun S.L."/>
            <person name="Hogan J.R."/>
            <person name="Hong Y.S."/>
            <person name="Hoover J."/>
            <person name="Jaillon O."/>
            <person name="Ke Z."/>
            <person name="Kodira C."/>
            <person name="Kokoza E."/>
            <person name="Koutsos A."/>
            <person name="Letunic I."/>
            <person name="Levitsky A."/>
            <person name="Liang Y."/>
            <person name="Lin J.J."/>
            <person name="Lobo N.F."/>
            <person name="Lopez J.R."/>
            <person name="Malek J.A."/>
            <person name="McIntosh T.C."/>
            <person name="Meister S."/>
            <person name="Miller J."/>
            <person name="Mobarry C."/>
            <person name="Mongin E."/>
            <person name="Murphy S.D."/>
            <person name="O'Brochta D.A."/>
            <person name="Pfannkoch C."/>
            <person name="Qi R."/>
            <person name="Regier M.A."/>
            <person name="Remington K."/>
            <person name="Shao H."/>
            <person name="Sharakhova M.V."/>
            <person name="Sitter C.D."/>
            <person name="Shetty J."/>
            <person name="Smith T.J."/>
            <person name="Strong R."/>
            <person name="Sun J."/>
            <person name="Thomasova D."/>
            <person name="Ton L.Q."/>
            <person name="Topalis P."/>
            <person name="Tu Z."/>
            <person name="Unger M.F."/>
            <person name="Walenz B."/>
            <person name="Wang A."/>
            <person name="Wang J."/>
            <person name="Wang M."/>
            <person name="Wang X."/>
            <person name="Woodford K.J."/>
            <person name="Wortman J.R."/>
            <person name="Wu M."/>
            <person name="Yao A."/>
            <person name="Zdobnov E.M."/>
            <person name="Zhang H."/>
            <person name="Zhao Q."/>
            <person name="Zhao S."/>
            <person name="Zhu S.C."/>
            <person name="Zhimulev I."/>
            <person name="Coluzzi M."/>
            <person name="della Torre A."/>
            <person name="Roth C.W."/>
            <person name="Louis C."/>
            <person name="Kalush F."/>
            <person name="Mural R.J."/>
            <person name="Myers E.W."/>
            <person name="Adams M.D."/>
            <person name="Smith H.O."/>
            <person name="Broder S."/>
            <person name="Gardner M.J."/>
            <person name="Fraser C.M."/>
            <person name="Birney E."/>
            <person name="Bork P."/>
            <person name="Brey P.T."/>
            <person name="Venter J.C."/>
            <person name="Weissenbach J."/>
            <person name="Kafatos F.C."/>
            <person name="Collins F.H."/>
            <person name="Hoffman S.L."/>
        </authorList>
    </citation>
    <scope>NUCLEOTIDE SEQUENCE [LARGE SCALE GENOMIC DNA]</scope>
    <source>
        <strain evidence="2 4">PEST</strain>
    </source>
</reference>
<evidence type="ECO:0000313" key="4">
    <source>
        <dbReference type="Proteomes" id="UP000007062"/>
    </source>
</evidence>
<dbReference type="HOGENOM" id="CLU_2838415_0_0_1"/>
<dbReference type="Proteomes" id="UP000007062">
    <property type="component" value="Chromosome 3L"/>
</dbReference>
<keyword evidence="1" id="KW-0732">Signal</keyword>
<dbReference type="EnsemblMetazoa" id="AGAP010412-RA">
    <property type="protein sequence ID" value="AGAP010412-PA"/>
    <property type="gene ID" value="AGAP010412"/>
</dbReference>
<dbReference type="AlphaFoldDB" id="A0NCV8"/>
<dbReference type="PaxDb" id="7165-AGAP010412-PA"/>
<reference evidence="2" key="4">
    <citation type="journal article" date="2007" name="Genome Biol.">
        <title>Update of the Anopheles gambiae PEST genome assembly.</title>
        <authorList>
            <person name="Sharakhova M.V."/>
            <person name="Hammond M.P."/>
            <person name="Lobo N.F."/>
            <person name="Krzywinski J."/>
            <person name="Unger M.F."/>
            <person name="Hillenmeyer M.E."/>
            <person name="Bruggner R.V."/>
            <person name="Birney E."/>
            <person name="Collins F.H."/>
        </authorList>
    </citation>
    <scope>NUCLEOTIDE SEQUENCE</scope>
    <source>
        <strain evidence="2">PEST</strain>
    </source>
</reference>
<reference evidence="2 3" key="3">
    <citation type="journal article" date="2004" name="Trends Parasitol.">
        <title>The Anopheles gambiae genome: an update.</title>
        <authorList>
            <person name="Mongin E."/>
            <person name="Louis C."/>
            <person name="Holt R.A."/>
            <person name="Birney E."/>
            <person name="Collins F.H."/>
        </authorList>
    </citation>
    <scope>NUCLEOTIDE SEQUENCE</scope>
    <source>
        <strain evidence="2 3">PEST</strain>
    </source>
</reference>
<evidence type="ECO:0000313" key="2">
    <source>
        <dbReference type="EMBL" id="EAU77169.1"/>
    </source>
</evidence>
<reference evidence="2" key="2">
    <citation type="submission" date="2002-03" db="EMBL/GenBank/DDBJ databases">
        <authorList>
            <consortium name="The Anopheles Genome Sequencing Consortium"/>
        </authorList>
    </citation>
    <scope>NUCLEOTIDE SEQUENCE</scope>
    <source>
        <strain evidence="2">PEST</strain>
    </source>
</reference>
<feature type="non-terminal residue" evidence="2">
    <location>
        <position position="1"/>
    </location>
</feature>
<reference evidence="3" key="6">
    <citation type="submission" date="2021-01" db="UniProtKB">
        <authorList>
            <consortium name="EnsemblMetazoa"/>
        </authorList>
    </citation>
    <scope>IDENTIFICATION</scope>
    <source>
        <strain evidence="3">PEST</strain>
    </source>
</reference>
<reference evidence="2" key="5">
    <citation type="submission" date="2011-05" db="EMBL/GenBank/DDBJ databases">
        <authorList>
            <consortium name="VectorBase"/>
        </authorList>
    </citation>
    <scope>NUCLEOTIDE SEQUENCE</scope>
    <source>
        <strain evidence="2">PEST</strain>
    </source>
</reference>
<dbReference type="EMBL" id="AAAB01008849">
    <property type="protein sequence ID" value="EAU77169.1"/>
    <property type="molecule type" value="Genomic_DNA"/>
</dbReference>
<sequence length="66" mass="7580">WSCPQQTILLIGGHCFALLVRATGKGDEKKKTIAHQILLFPFELQHPITRRNDPYNERLGKNATMY</sequence>
<organism evidence="2">
    <name type="scientific">Anopheles gambiae</name>
    <name type="common">African malaria mosquito</name>
    <dbReference type="NCBI Taxonomy" id="7165"/>
    <lineage>
        <taxon>Eukaryota</taxon>
        <taxon>Metazoa</taxon>
        <taxon>Ecdysozoa</taxon>
        <taxon>Arthropoda</taxon>
        <taxon>Hexapoda</taxon>
        <taxon>Insecta</taxon>
        <taxon>Pterygota</taxon>
        <taxon>Neoptera</taxon>
        <taxon>Endopterygota</taxon>
        <taxon>Diptera</taxon>
        <taxon>Nematocera</taxon>
        <taxon>Culicoidea</taxon>
        <taxon>Culicidae</taxon>
        <taxon>Anophelinae</taxon>
        <taxon>Anopheles</taxon>
    </lineage>
</organism>
<gene>
    <name evidence="2" type="ORF">AgaP_AGAP010412</name>
</gene>
<keyword evidence="4" id="KW-1185">Reference proteome</keyword>
<dbReference type="VEuPathDB" id="VectorBase:AGAP010412"/>
<name>A0NCV8_ANOGA</name>
<protein>
    <submittedName>
        <fullName evidence="2">AGAP010412-PA</fullName>
    </submittedName>
</protein>
<feature type="chain" id="PRO_5014565029" evidence="1">
    <location>
        <begin position="23"/>
        <end position="66"/>
    </location>
</feature>
<accession>A0NCV8</accession>
<feature type="signal peptide" evidence="1">
    <location>
        <begin position="1"/>
        <end position="22"/>
    </location>
</feature>
<evidence type="ECO:0000313" key="3">
    <source>
        <dbReference type="EnsemblMetazoa" id="AGAP010412-PA"/>
    </source>
</evidence>